<comment type="caution">
    <text evidence="4">The sequence shown here is derived from an EMBL/GenBank/DDBJ whole genome shotgun (WGS) entry which is preliminary data.</text>
</comment>
<feature type="transmembrane region" description="Helical" evidence="2">
    <location>
        <begin position="243"/>
        <end position="260"/>
    </location>
</feature>
<comment type="similarity">
    <text evidence="1">Belongs to the UPF0177 family.</text>
</comment>
<feature type="transmembrane region" description="Helical" evidence="2">
    <location>
        <begin position="319"/>
        <end position="347"/>
    </location>
</feature>
<evidence type="ECO:0000313" key="5">
    <source>
        <dbReference type="Proteomes" id="UP000051010"/>
    </source>
</evidence>
<evidence type="ECO:0000256" key="1">
    <source>
        <dbReference type="ARBA" id="ARBA00009067"/>
    </source>
</evidence>
<feature type="transmembrane region" description="Helical" evidence="2">
    <location>
        <begin position="367"/>
        <end position="391"/>
    </location>
</feature>
<dbReference type="EMBL" id="AZFZ01000039">
    <property type="protein sequence ID" value="KRM43041.1"/>
    <property type="molecule type" value="Genomic_DNA"/>
</dbReference>
<evidence type="ECO:0000259" key="3">
    <source>
        <dbReference type="Pfam" id="PF02517"/>
    </source>
</evidence>
<feature type="transmembrane region" description="Helical" evidence="2">
    <location>
        <begin position="167"/>
        <end position="189"/>
    </location>
</feature>
<dbReference type="AlphaFoldDB" id="A0A0R1YLF2"/>
<proteinExistence type="inferred from homology"/>
<feature type="transmembrane region" description="Helical" evidence="2">
    <location>
        <begin position="136"/>
        <end position="155"/>
    </location>
</feature>
<feature type="transmembrane region" description="Helical" evidence="2">
    <location>
        <begin position="201"/>
        <end position="223"/>
    </location>
</feature>
<keyword evidence="2" id="KW-0812">Transmembrane</keyword>
<evidence type="ECO:0000256" key="2">
    <source>
        <dbReference type="SAM" id="Phobius"/>
    </source>
</evidence>
<protein>
    <submittedName>
        <fullName evidence="4">CAAX amino terminal protease family protein</fullName>
    </submittedName>
</protein>
<keyword evidence="2" id="KW-1133">Transmembrane helix</keyword>
<dbReference type="GO" id="GO:0080120">
    <property type="term" value="P:CAAX-box protein maturation"/>
    <property type="evidence" value="ECO:0007669"/>
    <property type="project" value="UniProtKB-ARBA"/>
</dbReference>
<dbReference type="Pfam" id="PF02517">
    <property type="entry name" value="Rce1-like"/>
    <property type="match status" value="1"/>
</dbReference>
<feature type="domain" description="CAAX prenyl protease 2/Lysostaphin resistance protein A-like" evidence="3">
    <location>
        <begin position="249"/>
        <end position="350"/>
    </location>
</feature>
<gene>
    <name evidence="4" type="ORF">FD47_GL001699</name>
</gene>
<dbReference type="Proteomes" id="UP000051010">
    <property type="component" value="Unassembled WGS sequence"/>
</dbReference>
<reference evidence="4 5" key="1">
    <citation type="journal article" date="2015" name="Genome Announc.">
        <title>Expanding the biotechnology potential of lactobacilli through comparative genomics of 213 strains and associated genera.</title>
        <authorList>
            <person name="Sun Z."/>
            <person name="Harris H.M."/>
            <person name="McCann A."/>
            <person name="Guo C."/>
            <person name="Argimon S."/>
            <person name="Zhang W."/>
            <person name="Yang X."/>
            <person name="Jeffery I.B."/>
            <person name="Cooney J.C."/>
            <person name="Kagawa T.F."/>
            <person name="Liu W."/>
            <person name="Song Y."/>
            <person name="Salvetti E."/>
            <person name="Wrobel A."/>
            <person name="Rasinkangas P."/>
            <person name="Parkhill J."/>
            <person name="Rea M.C."/>
            <person name="O'Sullivan O."/>
            <person name="Ritari J."/>
            <person name="Douillard F.P."/>
            <person name="Paul Ross R."/>
            <person name="Yang R."/>
            <person name="Briner A.E."/>
            <person name="Felis G.E."/>
            <person name="de Vos W.M."/>
            <person name="Barrangou R."/>
            <person name="Klaenhammer T.R."/>
            <person name="Caufield P.W."/>
            <person name="Cui Y."/>
            <person name="Zhang H."/>
            <person name="O'Toole P.W."/>
        </authorList>
    </citation>
    <scope>NUCLEOTIDE SEQUENCE [LARGE SCALE GENOMIC DNA]</scope>
    <source>
        <strain evidence="4 5">DSM 18390</strain>
    </source>
</reference>
<sequence length="414" mass="46799">MAQETQLNQLFRWECGLGMAIAIGLARTATAADYLSSPVTLAAILVGFACGGLCTFSFFQKSQRTWRRVGLVVAKIIAMMIYLYAVDTIVSDLLDHIWRSSGVAPTFLFYLGTILVFIGILPGYFRLILAETNSPLRMLALFIFYYEAVVIPNTFGFGKNYVSSFDAINLLTFVVATALVIIAMNHWGYRFPRFKFNHQVNYWWLALLVFPRFIFMGFSAGSWSRLFSLPVTFKLASVSDMKGFLLTGVYIVFTVLTICFKEELIFRYLFLSQILNMVTGTPKVKILKSVLFTAFLFALWHLQNFTYQPVLGTIMQATAAFAMGMAFAIICLYTGTIWITVIMHSIFDLFMVDNVSNQSPFSVEPSAFTIEFILITTAIQIVVVLLAIYLVKTASFEQTIRENRLSRQPHFALD</sequence>
<name>A0A0R1YLF2_9LACO</name>
<accession>A0A0R1YLF2</accession>
<dbReference type="InterPro" id="IPR003675">
    <property type="entry name" value="Rce1/LyrA-like_dom"/>
</dbReference>
<dbReference type="GO" id="GO:0004175">
    <property type="term" value="F:endopeptidase activity"/>
    <property type="evidence" value="ECO:0007669"/>
    <property type="project" value="UniProtKB-ARBA"/>
</dbReference>
<keyword evidence="4" id="KW-0645">Protease</keyword>
<feature type="transmembrane region" description="Helical" evidence="2">
    <location>
        <begin position="106"/>
        <end position="129"/>
    </location>
</feature>
<dbReference type="RefSeq" id="WP_056980582.1">
    <property type="nucleotide sequence ID" value="NZ_AZFZ01000039.1"/>
</dbReference>
<dbReference type="PATRIC" id="fig|1423786.4.peg.1805"/>
<dbReference type="GO" id="GO:0006508">
    <property type="term" value="P:proteolysis"/>
    <property type="evidence" value="ECO:0007669"/>
    <property type="project" value="UniProtKB-KW"/>
</dbReference>
<feature type="transmembrane region" description="Helical" evidence="2">
    <location>
        <begin position="41"/>
        <end position="59"/>
    </location>
</feature>
<evidence type="ECO:0000313" key="4">
    <source>
        <dbReference type="EMBL" id="KRM43041.1"/>
    </source>
</evidence>
<keyword evidence="2" id="KW-0472">Membrane</keyword>
<organism evidence="4 5">
    <name type="scientific">Lentilactobacillus parafarraginis DSM 18390 = JCM 14109</name>
    <dbReference type="NCBI Taxonomy" id="1423786"/>
    <lineage>
        <taxon>Bacteria</taxon>
        <taxon>Bacillati</taxon>
        <taxon>Bacillota</taxon>
        <taxon>Bacilli</taxon>
        <taxon>Lactobacillales</taxon>
        <taxon>Lactobacillaceae</taxon>
        <taxon>Lentilactobacillus</taxon>
    </lineage>
</organism>
<keyword evidence="4" id="KW-0378">Hydrolase</keyword>
<feature type="transmembrane region" description="Helical" evidence="2">
    <location>
        <begin position="66"/>
        <end position="86"/>
    </location>
</feature>